<accession>A0A1B5Z8Q9</accession>
<feature type="compositionally biased region" description="Basic and acidic residues" evidence="1">
    <location>
        <begin position="275"/>
        <end position="317"/>
    </location>
</feature>
<dbReference type="OrthoDB" id="1436361at2759"/>
<feature type="region of interest" description="Disordered" evidence="1">
    <location>
        <begin position="267"/>
        <end position="337"/>
    </location>
</feature>
<dbReference type="PANTHER" id="PTHR33018">
    <property type="entry name" value="OS10G0338966 PROTEIN-RELATED"/>
    <property type="match status" value="1"/>
</dbReference>
<sequence>PIGLHSRYLSSYIGLTARRIVPIYFDRWNTIDETIKPAYDAFKKAIWDEIRSAFVLGDEHFDYVMTVAGTCLRAFRTKMTSMYLRDSDGNVIRQRPSKYSHVIEQDHWDIFVAKRETEEFQKISKENRERALNPQHPYRKGRLGYARLEEDIIERTGEKIIPRVNVWVSARVGMDGEIDNANIQSVKDKCDKLTQSLTEEEEQDLGPNDTLFKALDLPDYSGRLRSYGKGVSKKRLYAPRSNSTQAQVNNLYAITSALAKKVENLQGNDITGRQQPEKMVERQQPEKLVERQQPKKMVERQQPEKLVERQQPEKMVERPQPNETQQSVKDSYNPVDIDSIPKTVQVWM</sequence>
<organism evidence="2 3">
    <name type="scientific">Trifolium subterraneum</name>
    <name type="common">Subterranean clover</name>
    <dbReference type="NCBI Taxonomy" id="3900"/>
    <lineage>
        <taxon>Eukaryota</taxon>
        <taxon>Viridiplantae</taxon>
        <taxon>Streptophyta</taxon>
        <taxon>Embryophyta</taxon>
        <taxon>Tracheophyta</taxon>
        <taxon>Spermatophyta</taxon>
        <taxon>Magnoliopsida</taxon>
        <taxon>eudicotyledons</taxon>
        <taxon>Gunneridae</taxon>
        <taxon>Pentapetalae</taxon>
        <taxon>rosids</taxon>
        <taxon>fabids</taxon>
        <taxon>Fabales</taxon>
        <taxon>Fabaceae</taxon>
        <taxon>Papilionoideae</taxon>
        <taxon>50 kb inversion clade</taxon>
        <taxon>NPAAA clade</taxon>
        <taxon>Hologalegina</taxon>
        <taxon>IRL clade</taxon>
        <taxon>Trifolieae</taxon>
        <taxon>Trifolium</taxon>
    </lineage>
</organism>
<comment type="caution">
    <text evidence="2">The sequence shown here is derived from an EMBL/GenBank/DDBJ whole genome shotgun (WGS) entry which is preliminary data.</text>
</comment>
<dbReference type="Proteomes" id="UP000242715">
    <property type="component" value="Unassembled WGS sequence"/>
</dbReference>
<name>A0A1B5Z8Q9_TRISU</name>
<evidence type="ECO:0000313" key="2">
    <source>
        <dbReference type="EMBL" id="GAU10491.1"/>
    </source>
</evidence>
<gene>
    <name evidence="2" type="ORF">TSUD_419350</name>
</gene>
<proteinExistence type="predicted"/>
<protein>
    <submittedName>
        <fullName evidence="2">Uncharacterized protein</fullName>
    </submittedName>
</protein>
<dbReference type="PANTHER" id="PTHR33018:SF31">
    <property type="entry name" value="TRANSPOSASE, PTTA_EN_SPM, PLANT"/>
    <property type="match status" value="1"/>
</dbReference>
<dbReference type="AlphaFoldDB" id="A0A1B5Z8Q9"/>
<evidence type="ECO:0000256" key="1">
    <source>
        <dbReference type="SAM" id="MobiDB-lite"/>
    </source>
</evidence>
<dbReference type="InterPro" id="IPR004252">
    <property type="entry name" value="Probable_transposase_24"/>
</dbReference>
<dbReference type="EMBL" id="BCLP01043337">
    <property type="protein sequence ID" value="GAU10491.1"/>
    <property type="molecule type" value="Genomic_DNA"/>
</dbReference>
<feature type="compositionally biased region" description="Polar residues" evidence="1">
    <location>
        <begin position="321"/>
        <end position="330"/>
    </location>
</feature>
<keyword evidence="3" id="KW-1185">Reference proteome</keyword>
<dbReference type="Pfam" id="PF03004">
    <property type="entry name" value="Transposase_24"/>
    <property type="match status" value="1"/>
</dbReference>
<feature type="non-terminal residue" evidence="2">
    <location>
        <position position="1"/>
    </location>
</feature>
<evidence type="ECO:0000313" key="3">
    <source>
        <dbReference type="Proteomes" id="UP000242715"/>
    </source>
</evidence>
<reference evidence="3" key="1">
    <citation type="journal article" date="2017" name="Front. Plant Sci.">
        <title>Climate Clever Clovers: New Paradigm to Reduce the Environmental Footprint of Ruminants by Breeding Low Methanogenic Forages Utilizing Haplotype Variation.</title>
        <authorList>
            <person name="Kaur P."/>
            <person name="Appels R."/>
            <person name="Bayer P.E."/>
            <person name="Keeble-Gagnere G."/>
            <person name="Wang J."/>
            <person name="Hirakawa H."/>
            <person name="Shirasawa K."/>
            <person name="Vercoe P."/>
            <person name="Stefanova K."/>
            <person name="Durmic Z."/>
            <person name="Nichols P."/>
            <person name="Revell C."/>
            <person name="Isobe S.N."/>
            <person name="Edwards D."/>
            <person name="Erskine W."/>
        </authorList>
    </citation>
    <scope>NUCLEOTIDE SEQUENCE [LARGE SCALE GENOMIC DNA]</scope>
    <source>
        <strain evidence="3">cv. Daliak</strain>
    </source>
</reference>